<gene>
    <name evidence="1" type="ORF">ETSY1_21655</name>
</gene>
<dbReference type="Proteomes" id="UP000019141">
    <property type="component" value="Unassembled WGS sequence"/>
</dbReference>
<name>W4LK04_ENTF1</name>
<proteinExistence type="predicted"/>
<dbReference type="HOGENOM" id="CLU_192951_0_0_7"/>
<dbReference type="EMBL" id="AZHW01000632">
    <property type="protein sequence ID" value="ETW97686.1"/>
    <property type="molecule type" value="Genomic_DNA"/>
</dbReference>
<evidence type="ECO:0000313" key="2">
    <source>
        <dbReference type="Proteomes" id="UP000019141"/>
    </source>
</evidence>
<accession>W4LK04</accession>
<sequence length="82" mass="9387">MSILNQPAIYDDLLDVLAEGANAERLLVFRLSEPLQARLDTLLDKNCEGTLTDEEVAELDAYERFEHLVRLLKSRVLQKQES</sequence>
<reference evidence="1 2" key="1">
    <citation type="journal article" date="2014" name="Nature">
        <title>An environmental bacterial taxon with a large and distinct metabolic repertoire.</title>
        <authorList>
            <person name="Wilson M.C."/>
            <person name="Mori T."/>
            <person name="Ruckert C."/>
            <person name="Uria A.R."/>
            <person name="Helf M.J."/>
            <person name="Takada K."/>
            <person name="Gernert C."/>
            <person name="Steffens U.A."/>
            <person name="Heycke N."/>
            <person name="Schmitt S."/>
            <person name="Rinke C."/>
            <person name="Helfrich E.J."/>
            <person name="Brachmann A.O."/>
            <person name="Gurgui C."/>
            <person name="Wakimoto T."/>
            <person name="Kracht M."/>
            <person name="Crusemann M."/>
            <person name="Hentschel U."/>
            <person name="Abe I."/>
            <person name="Matsunaga S."/>
            <person name="Kalinowski J."/>
            <person name="Takeyama H."/>
            <person name="Piel J."/>
        </authorList>
    </citation>
    <scope>NUCLEOTIDE SEQUENCE [LARGE SCALE GENOMIC DNA]</scope>
    <source>
        <strain evidence="2">TSY1</strain>
    </source>
</reference>
<organism evidence="1 2">
    <name type="scientific">Entotheonella factor</name>
    <dbReference type="NCBI Taxonomy" id="1429438"/>
    <lineage>
        <taxon>Bacteria</taxon>
        <taxon>Pseudomonadati</taxon>
        <taxon>Nitrospinota/Tectimicrobiota group</taxon>
        <taxon>Candidatus Tectimicrobiota</taxon>
        <taxon>Candidatus Entotheonellia</taxon>
        <taxon>Candidatus Entotheonellales</taxon>
        <taxon>Candidatus Entotheonellaceae</taxon>
        <taxon>Candidatus Entotheonella</taxon>
    </lineage>
</organism>
<dbReference type="PROSITE" id="PS00018">
    <property type="entry name" value="EF_HAND_1"/>
    <property type="match status" value="1"/>
</dbReference>
<comment type="caution">
    <text evidence="1">The sequence shown here is derived from an EMBL/GenBank/DDBJ whole genome shotgun (WGS) entry which is preliminary data.</text>
</comment>
<dbReference type="AlphaFoldDB" id="W4LK04"/>
<dbReference type="InterPro" id="IPR018247">
    <property type="entry name" value="EF_Hand_1_Ca_BS"/>
</dbReference>
<keyword evidence="2" id="KW-1185">Reference proteome</keyword>
<evidence type="ECO:0000313" key="1">
    <source>
        <dbReference type="EMBL" id="ETW97686.1"/>
    </source>
</evidence>
<protein>
    <submittedName>
        <fullName evidence="1">Uncharacterized protein</fullName>
    </submittedName>
</protein>